<dbReference type="EMBL" id="AEWJ01000037">
    <property type="protein sequence ID" value="EGD59080.1"/>
    <property type="molecule type" value="Genomic_DNA"/>
</dbReference>
<dbReference type="InterPro" id="IPR058031">
    <property type="entry name" value="AAA_lid_NorR"/>
</dbReference>
<dbReference type="GO" id="GO:0043565">
    <property type="term" value="F:sequence-specific DNA binding"/>
    <property type="evidence" value="ECO:0007669"/>
    <property type="project" value="InterPro"/>
</dbReference>
<evidence type="ECO:0000259" key="9">
    <source>
        <dbReference type="PROSITE" id="PS50045"/>
    </source>
</evidence>
<keyword evidence="1" id="KW-0547">Nucleotide-binding</keyword>
<dbReference type="STRING" id="983920.Y88_1142"/>
<dbReference type="InParanoid" id="F1Z8E5"/>
<dbReference type="SMART" id="SM00382">
    <property type="entry name" value="AAA"/>
    <property type="match status" value="1"/>
</dbReference>
<dbReference type="InterPro" id="IPR002078">
    <property type="entry name" value="Sigma_54_int"/>
</dbReference>
<dbReference type="PROSITE" id="PS00688">
    <property type="entry name" value="SIGMA54_INTERACT_3"/>
    <property type="match status" value="1"/>
</dbReference>
<sequence length="474" mass="51575">MVVEDTPSLALVYARQLEHAGYEVQVADNGAAMRGLIMSGGTFDAVLLDLQLPDCDGLELLSGMVGMTERTKVIVVTSDGSIDRAVQATKLGAYDFLVKPIKSDRLLTTVRNAIDHMALARSMEQVRRENERDTFHGFVGGSPCMRAVYRSIESVAQSRATVFITGESGTGKEVAAEAIHLSGPRRDKPFIAVNCGAIPEALLESELFGHRKGAFTGAIDNHAGAARSADGGTLFLDEICEMDIKLQVKLLRFLQTGLVQPVGASTPQPVDVRVVCATNRDPMREVVEGRFREDLFYRLAVIPLHLPPLRERGDDVEMIARAFLRRFTKEEGKPAGRFDDAALAFLRKYDWPGNVRELQNAVRRAVVLNPGPVYPLQSHGQVAASMRDGRPAPVDHPFANPSAGSSVRENGAVLDIAGLTLEEVERLAIERAIKDADGNLPLAARKLGVNSSTLYRKRERWEGKADGEAPSKAG</sequence>
<dbReference type="GO" id="GO:0006355">
    <property type="term" value="P:regulation of DNA-templated transcription"/>
    <property type="evidence" value="ECO:0007669"/>
    <property type="project" value="InterPro"/>
</dbReference>
<dbReference type="eggNOG" id="COG2204">
    <property type="taxonomic scope" value="Bacteria"/>
</dbReference>
<keyword evidence="5" id="KW-0238">DNA-binding</keyword>
<dbReference type="GO" id="GO:0000160">
    <property type="term" value="P:phosphorelay signal transduction system"/>
    <property type="evidence" value="ECO:0007669"/>
    <property type="project" value="UniProtKB-KW"/>
</dbReference>
<organism evidence="11 12">
    <name type="scientific">Novosphingobium nitrogenifigens DSM 19370</name>
    <dbReference type="NCBI Taxonomy" id="983920"/>
    <lineage>
        <taxon>Bacteria</taxon>
        <taxon>Pseudomonadati</taxon>
        <taxon>Pseudomonadota</taxon>
        <taxon>Alphaproteobacteria</taxon>
        <taxon>Sphingomonadales</taxon>
        <taxon>Sphingomonadaceae</taxon>
        <taxon>Novosphingobium</taxon>
    </lineage>
</organism>
<dbReference type="PROSITE" id="PS50110">
    <property type="entry name" value="RESPONSE_REGULATORY"/>
    <property type="match status" value="1"/>
</dbReference>
<dbReference type="Pfam" id="PF00072">
    <property type="entry name" value="Response_reg"/>
    <property type="match status" value="1"/>
</dbReference>
<dbReference type="AlphaFoldDB" id="F1Z8E5"/>
<feature type="modified residue" description="4-aspartylphosphate" evidence="8">
    <location>
        <position position="49"/>
    </location>
</feature>
<dbReference type="PROSITE" id="PS00676">
    <property type="entry name" value="SIGMA54_INTERACT_2"/>
    <property type="match status" value="1"/>
</dbReference>
<dbReference type="Proteomes" id="UP000004728">
    <property type="component" value="Unassembled WGS sequence"/>
</dbReference>
<evidence type="ECO:0000256" key="4">
    <source>
        <dbReference type="ARBA" id="ARBA00023015"/>
    </source>
</evidence>
<dbReference type="Gene3D" id="3.40.50.2300">
    <property type="match status" value="1"/>
</dbReference>
<dbReference type="PANTHER" id="PTHR32071">
    <property type="entry name" value="TRANSCRIPTIONAL REGULATORY PROTEIN"/>
    <property type="match status" value="1"/>
</dbReference>
<dbReference type="Gene3D" id="1.10.10.60">
    <property type="entry name" value="Homeodomain-like"/>
    <property type="match status" value="1"/>
</dbReference>
<keyword evidence="7" id="KW-0804">Transcription</keyword>
<keyword evidence="2" id="KW-0067">ATP-binding</keyword>
<protein>
    <submittedName>
        <fullName evidence="11">Repressor protein luxO</fullName>
    </submittedName>
</protein>
<name>F1Z8E5_9SPHN</name>
<comment type="caution">
    <text evidence="11">The sequence shown here is derived from an EMBL/GenBank/DDBJ whole genome shotgun (WGS) entry which is preliminary data.</text>
</comment>
<dbReference type="InterPro" id="IPR025943">
    <property type="entry name" value="Sigma_54_int_dom_ATP-bd_2"/>
</dbReference>
<accession>F1Z8E5</accession>
<keyword evidence="3" id="KW-0902">Two-component regulatory system</keyword>
<evidence type="ECO:0000256" key="6">
    <source>
        <dbReference type="ARBA" id="ARBA00023159"/>
    </source>
</evidence>
<dbReference type="CDD" id="cd00009">
    <property type="entry name" value="AAA"/>
    <property type="match status" value="1"/>
</dbReference>
<evidence type="ECO:0000256" key="1">
    <source>
        <dbReference type="ARBA" id="ARBA00022741"/>
    </source>
</evidence>
<dbReference type="InterPro" id="IPR009057">
    <property type="entry name" value="Homeodomain-like_sf"/>
</dbReference>
<dbReference type="Pfam" id="PF02954">
    <property type="entry name" value="HTH_8"/>
    <property type="match status" value="1"/>
</dbReference>
<dbReference type="RefSeq" id="WP_008065620.1">
    <property type="nucleotide sequence ID" value="NZ_AQWK01000001.1"/>
</dbReference>
<dbReference type="HOGENOM" id="CLU_000445_0_6_5"/>
<feature type="domain" description="Response regulatory" evidence="10">
    <location>
        <begin position="1"/>
        <end position="114"/>
    </location>
</feature>
<dbReference type="SUPFAM" id="SSF52540">
    <property type="entry name" value="P-loop containing nucleoside triphosphate hydrolases"/>
    <property type="match status" value="1"/>
</dbReference>
<dbReference type="FunFam" id="3.40.50.300:FF:000006">
    <property type="entry name" value="DNA-binding transcriptional regulator NtrC"/>
    <property type="match status" value="1"/>
</dbReference>
<keyword evidence="8" id="KW-0597">Phosphoprotein</keyword>
<keyword evidence="6" id="KW-0010">Activator</keyword>
<dbReference type="InterPro" id="IPR003593">
    <property type="entry name" value="AAA+_ATPase"/>
</dbReference>
<evidence type="ECO:0000313" key="12">
    <source>
        <dbReference type="Proteomes" id="UP000004728"/>
    </source>
</evidence>
<dbReference type="SMART" id="SM00448">
    <property type="entry name" value="REC"/>
    <property type="match status" value="1"/>
</dbReference>
<keyword evidence="4" id="KW-0805">Transcription regulation</keyword>
<evidence type="ECO:0000256" key="7">
    <source>
        <dbReference type="ARBA" id="ARBA00023163"/>
    </source>
</evidence>
<dbReference type="InterPro" id="IPR027417">
    <property type="entry name" value="P-loop_NTPase"/>
</dbReference>
<dbReference type="Pfam" id="PF00158">
    <property type="entry name" value="Sigma54_activat"/>
    <property type="match status" value="1"/>
</dbReference>
<feature type="domain" description="Sigma-54 factor interaction" evidence="9">
    <location>
        <begin position="138"/>
        <end position="367"/>
    </location>
</feature>
<dbReference type="InterPro" id="IPR011006">
    <property type="entry name" value="CheY-like_superfamily"/>
</dbReference>
<evidence type="ECO:0000256" key="2">
    <source>
        <dbReference type="ARBA" id="ARBA00022840"/>
    </source>
</evidence>
<dbReference type="SUPFAM" id="SSF52172">
    <property type="entry name" value="CheY-like"/>
    <property type="match status" value="1"/>
</dbReference>
<keyword evidence="12" id="KW-1185">Reference proteome</keyword>
<dbReference type="InterPro" id="IPR001789">
    <property type="entry name" value="Sig_transdc_resp-reg_receiver"/>
</dbReference>
<evidence type="ECO:0000256" key="8">
    <source>
        <dbReference type="PROSITE-ProRule" id="PRU00169"/>
    </source>
</evidence>
<proteinExistence type="predicted"/>
<dbReference type="Pfam" id="PF25601">
    <property type="entry name" value="AAA_lid_14"/>
    <property type="match status" value="1"/>
</dbReference>
<gene>
    <name evidence="11" type="ORF">Y88_1142</name>
</gene>
<evidence type="ECO:0000256" key="3">
    <source>
        <dbReference type="ARBA" id="ARBA00023012"/>
    </source>
</evidence>
<evidence type="ECO:0000313" key="11">
    <source>
        <dbReference type="EMBL" id="EGD59080.1"/>
    </source>
</evidence>
<evidence type="ECO:0000256" key="5">
    <source>
        <dbReference type="ARBA" id="ARBA00023125"/>
    </source>
</evidence>
<evidence type="ECO:0000259" key="10">
    <source>
        <dbReference type="PROSITE" id="PS50110"/>
    </source>
</evidence>
<dbReference type="OrthoDB" id="7416568at2"/>
<reference evidence="11 12" key="1">
    <citation type="journal article" date="2012" name="J. Bacteriol.">
        <title>Draft Genome Sequence of Novosphingobium nitrogenifigens Y88T.</title>
        <authorList>
            <person name="Strabala T.J."/>
            <person name="Macdonald L."/>
            <person name="Liu V."/>
            <person name="Smit A.M."/>
        </authorList>
    </citation>
    <scope>NUCLEOTIDE SEQUENCE [LARGE SCALE GENOMIC DNA]</scope>
    <source>
        <strain evidence="11 12">DSM 19370</strain>
    </source>
</reference>
<dbReference type="GO" id="GO:0005524">
    <property type="term" value="F:ATP binding"/>
    <property type="evidence" value="ECO:0007669"/>
    <property type="project" value="UniProtKB-KW"/>
</dbReference>
<dbReference type="PROSITE" id="PS50045">
    <property type="entry name" value="SIGMA54_INTERACT_4"/>
    <property type="match status" value="1"/>
</dbReference>
<dbReference type="Gene3D" id="1.10.8.60">
    <property type="match status" value="1"/>
</dbReference>
<dbReference type="PANTHER" id="PTHR32071:SF117">
    <property type="entry name" value="PTS-DEPENDENT DIHYDROXYACETONE KINASE OPERON REGULATORY PROTEIN-RELATED"/>
    <property type="match status" value="1"/>
</dbReference>
<dbReference type="SUPFAM" id="SSF46689">
    <property type="entry name" value="Homeodomain-like"/>
    <property type="match status" value="1"/>
</dbReference>
<dbReference type="Gene3D" id="3.40.50.300">
    <property type="entry name" value="P-loop containing nucleotide triphosphate hydrolases"/>
    <property type="match status" value="1"/>
</dbReference>
<dbReference type="InterPro" id="IPR002197">
    <property type="entry name" value="HTH_Fis"/>
</dbReference>
<dbReference type="InterPro" id="IPR025944">
    <property type="entry name" value="Sigma_54_int_dom_CS"/>
</dbReference>